<evidence type="ECO:0000256" key="2">
    <source>
        <dbReference type="SAM" id="SignalP"/>
    </source>
</evidence>
<protein>
    <recommendedName>
        <fullName evidence="3">Ricin B lectin domain-containing protein</fullName>
    </recommendedName>
</protein>
<evidence type="ECO:0000256" key="1">
    <source>
        <dbReference type="SAM" id="MobiDB-lite"/>
    </source>
</evidence>
<keyword evidence="5" id="KW-1185">Reference proteome</keyword>
<feature type="compositionally biased region" description="Polar residues" evidence="1">
    <location>
        <begin position="414"/>
        <end position="427"/>
    </location>
</feature>
<feature type="compositionally biased region" description="Polar residues" evidence="1">
    <location>
        <begin position="738"/>
        <end position="748"/>
    </location>
</feature>
<dbReference type="PANTHER" id="PTHR24216:SF65">
    <property type="entry name" value="PAXILLIN-LIKE PROTEIN 1"/>
    <property type="match status" value="1"/>
</dbReference>
<organism evidence="4 5">
    <name type="scientific">Vanrija pseudolonga</name>
    <dbReference type="NCBI Taxonomy" id="143232"/>
    <lineage>
        <taxon>Eukaryota</taxon>
        <taxon>Fungi</taxon>
        <taxon>Dikarya</taxon>
        <taxon>Basidiomycota</taxon>
        <taxon>Agaricomycotina</taxon>
        <taxon>Tremellomycetes</taxon>
        <taxon>Trichosporonales</taxon>
        <taxon>Trichosporonaceae</taxon>
        <taxon>Vanrija</taxon>
    </lineage>
</organism>
<feature type="region of interest" description="Disordered" evidence="1">
    <location>
        <begin position="186"/>
        <end position="218"/>
    </location>
</feature>
<name>A0AAF1BJ85_9TREE</name>
<keyword evidence="2" id="KW-0732">Signal</keyword>
<dbReference type="Proteomes" id="UP000827549">
    <property type="component" value="Chromosome 2"/>
</dbReference>
<dbReference type="SMART" id="SM00458">
    <property type="entry name" value="RICIN"/>
    <property type="match status" value="5"/>
</dbReference>
<dbReference type="PANTHER" id="PTHR24216">
    <property type="entry name" value="PAXILLIN-RELATED"/>
    <property type="match status" value="1"/>
</dbReference>
<feature type="domain" description="Ricin B lectin" evidence="3">
    <location>
        <begin position="487"/>
        <end position="601"/>
    </location>
</feature>
<feature type="region of interest" description="Disordered" evidence="1">
    <location>
        <begin position="900"/>
        <end position="936"/>
    </location>
</feature>
<feature type="region of interest" description="Disordered" evidence="1">
    <location>
        <begin position="351"/>
        <end position="437"/>
    </location>
</feature>
<feature type="compositionally biased region" description="Low complexity" evidence="1">
    <location>
        <begin position="577"/>
        <end position="586"/>
    </location>
</feature>
<dbReference type="InterPro" id="IPR035992">
    <property type="entry name" value="Ricin_B-like_lectins"/>
</dbReference>
<dbReference type="Pfam" id="PF00652">
    <property type="entry name" value="Ricin_B_lectin"/>
    <property type="match status" value="4"/>
</dbReference>
<dbReference type="InterPro" id="IPR000772">
    <property type="entry name" value="Ricin_B_lectin"/>
</dbReference>
<feature type="chain" id="PRO_5041917242" description="Ricin B lectin domain-containing protein" evidence="2">
    <location>
        <begin position="19"/>
        <end position="1296"/>
    </location>
</feature>
<dbReference type="CDD" id="cd00161">
    <property type="entry name" value="beta-trefoil_Ricin-like"/>
    <property type="match status" value="5"/>
</dbReference>
<evidence type="ECO:0000313" key="4">
    <source>
        <dbReference type="EMBL" id="WOO79590.1"/>
    </source>
</evidence>
<dbReference type="Gene3D" id="2.80.10.50">
    <property type="match status" value="7"/>
</dbReference>
<reference evidence="4" key="1">
    <citation type="submission" date="2023-10" db="EMBL/GenBank/DDBJ databases">
        <authorList>
            <person name="Noh H."/>
        </authorList>
    </citation>
    <scope>NUCLEOTIDE SEQUENCE</scope>
    <source>
        <strain evidence="4">DUCC4014</strain>
    </source>
</reference>
<feature type="domain" description="Ricin B lectin" evidence="3">
    <location>
        <begin position="57"/>
        <end position="180"/>
    </location>
</feature>
<dbReference type="RefSeq" id="XP_062625622.1">
    <property type="nucleotide sequence ID" value="XM_062769638.1"/>
</dbReference>
<feature type="region of interest" description="Disordered" evidence="1">
    <location>
        <begin position="565"/>
        <end position="598"/>
    </location>
</feature>
<dbReference type="SUPFAM" id="SSF50370">
    <property type="entry name" value="Ricin B-like lectins"/>
    <property type="match status" value="7"/>
</dbReference>
<feature type="signal peptide" evidence="2">
    <location>
        <begin position="1"/>
        <end position="18"/>
    </location>
</feature>
<feature type="domain" description="Ricin B lectin" evidence="3">
    <location>
        <begin position="605"/>
        <end position="739"/>
    </location>
</feature>
<feature type="compositionally biased region" description="Low complexity" evidence="1">
    <location>
        <begin position="907"/>
        <end position="935"/>
    </location>
</feature>
<gene>
    <name evidence="4" type="ORF">LOC62_02G003116</name>
</gene>
<feature type="region of interest" description="Disordered" evidence="1">
    <location>
        <begin position="1084"/>
        <end position="1140"/>
    </location>
</feature>
<feature type="compositionally biased region" description="Polar residues" evidence="1">
    <location>
        <begin position="1122"/>
        <end position="1140"/>
    </location>
</feature>
<dbReference type="EMBL" id="CP086715">
    <property type="protein sequence ID" value="WOO79590.1"/>
    <property type="molecule type" value="Genomic_DNA"/>
</dbReference>
<feature type="domain" description="Ricin B lectin" evidence="3">
    <location>
        <begin position="824"/>
        <end position="944"/>
    </location>
</feature>
<sequence>MLLTSLVALGLASVVAHAAPAPDLAARQSAFPQPANGVHREFYLADSGIRLALNYTGGAKPNFRKPPDGTAVILADGKFNSGIPTTAYTWSTWRAENGWKGVIKQYDSEEMCLDVGHGPALGSKVKVWYCHGAAWQQFEVDNFQLKVAGTSLCVGYASASDMSQAVLVSCNAASASWNSDGNKPYRYVPTSQAPSSSSVPPSSVSPSPTPSPSASSVPGAKEQIFLYPHNSKLQLQPQFGADSNGIRDGMTLRLTEPPGTSWTGLAASTGWEGVIKVQAQGVERCLDVTSLYVLGTKVTLQPCTGVQWQQFVVDAYRLKLADTGFCIGYSAASTGADAELVSCQNPVASWNRAPDQPFQNNPSASLPPSPSSSTTPPIPSSSEGTPPPSSSSNIGPTTSWPGPSPGTTTAWPSFSSPSATPGPSESQGPVPGDDAHRSFLYVPNSPLWLIPQFASGDDTLPYGTPLVLADPNNNRNFDGFFAHPGWTGAVKVQGSKKAGCLDAGNGSLGQKVIVGTCTGGPTQEFVVDKWRLQLKNTGFCVGWTSSAAGTQAELISCQQNPNSLWNAAPNKPPQYDASSSAPSTSSTPPPSSTSNGLPEPTGYINFFVPNSPLELYVQYAPGMPDVLPPGSKVQLNDRGQLNYLGGFYGLAAYTGWRGVLKTAGNGNFATKCVDSGAGQFGSKITLQACTGSSGQQFVVDQWRLQLANTGFCIGYNEAKADTQLELISCQNPNASWNRYANKPFQNDGSSSAPPSTTTTPAPTTTAPVPVSTNVVNLFPPNSKNKAYPKFDAGGNLPDGTVLQLVDSTQSQPGPAFAGFSAHPGWQGVIQVGTKCLDAGSGNNGETVTLQACTGAASQQFIVSTNIIQLKNTGFCIGRSTTDVGALLSLQSCQNTGATLWNREANRPPGYNPSASPSSSASPSTGPTSSFPQPSSGAHREFYFKDSSKRLALDFTGTGPTPQGTKVTLRDGVFVDDYQGPTSPYKKSTWRAANGWRGVVKQYDSVEMCLDAGDNPQLGSKIVVNSCSSKASQDWIVDTWRVQLANTGFCIGVPNDSEGVQAELVSCQNPLSVWNSDRNRPLSYTYVPPSSSSGPSSTYPPISTTSSLSASPATTSKAPTTSGIPSATTQSPVPTTSGFPQPANNVHREFYVYNSPIRLALNYTGGAKPNFRRPPDGTAVVYTDGKFVDGRPTTPYTWTTFRAENNWRGVIKQYDSDEMCLDVGHGPQLGSRVKVWYCHGAPWQQFWVTKWRLQVAGTNLCVGSETYTKEGQQAILVSCDRITSLFNPGPNQPTYSE</sequence>
<dbReference type="PROSITE" id="PS50231">
    <property type="entry name" value="RICIN_B_LECTIN"/>
    <property type="match status" value="5"/>
</dbReference>
<feature type="region of interest" description="Disordered" evidence="1">
    <location>
        <begin position="738"/>
        <end position="771"/>
    </location>
</feature>
<proteinExistence type="predicted"/>
<feature type="domain" description="Ricin B lectin" evidence="3">
    <location>
        <begin position="960"/>
        <end position="1076"/>
    </location>
</feature>
<evidence type="ECO:0000313" key="5">
    <source>
        <dbReference type="Proteomes" id="UP000827549"/>
    </source>
</evidence>
<feature type="compositionally biased region" description="Low complexity" evidence="1">
    <location>
        <begin position="749"/>
        <end position="771"/>
    </location>
</feature>
<feature type="compositionally biased region" description="Low complexity" evidence="1">
    <location>
        <begin position="1084"/>
        <end position="1121"/>
    </location>
</feature>
<accession>A0AAF1BJ85</accession>
<dbReference type="GeneID" id="87806362"/>
<feature type="compositionally biased region" description="Low complexity" evidence="1">
    <location>
        <begin position="188"/>
        <end position="218"/>
    </location>
</feature>
<feature type="compositionally biased region" description="Low complexity" evidence="1">
    <location>
        <begin position="371"/>
        <end position="413"/>
    </location>
</feature>
<evidence type="ECO:0000259" key="3">
    <source>
        <dbReference type="SMART" id="SM00458"/>
    </source>
</evidence>